<comment type="subcellular location">
    <subcellularLocation>
        <location evidence="1">Membrane</location>
        <topology evidence="1">Multi-pass membrane protein</topology>
    </subcellularLocation>
</comment>
<dbReference type="InterPro" id="IPR002645">
    <property type="entry name" value="STAS_dom"/>
</dbReference>
<dbReference type="InterPro" id="IPR036513">
    <property type="entry name" value="STAS_dom_sf"/>
</dbReference>
<dbReference type="GO" id="GO:0055085">
    <property type="term" value="P:transmembrane transport"/>
    <property type="evidence" value="ECO:0007669"/>
    <property type="project" value="InterPro"/>
</dbReference>
<dbReference type="PANTHER" id="PTHR11814">
    <property type="entry name" value="SULFATE TRANSPORTER"/>
    <property type="match status" value="1"/>
</dbReference>
<keyword evidence="3 5" id="KW-1133">Transmembrane helix</keyword>
<feature type="transmembrane region" description="Helical" evidence="5">
    <location>
        <begin position="286"/>
        <end position="309"/>
    </location>
</feature>
<feature type="transmembrane region" description="Helical" evidence="5">
    <location>
        <begin position="53"/>
        <end position="70"/>
    </location>
</feature>
<organism evidence="7 8">
    <name type="scientific">Desulfoluna butyratoxydans</name>
    <dbReference type="NCBI Taxonomy" id="231438"/>
    <lineage>
        <taxon>Bacteria</taxon>
        <taxon>Pseudomonadati</taxon>
        <taxon>Thermodesulfobacteriota</taxon>
        <taxon>Desulfobacteria</taxon>
        <taxon>Desulfobacterales</taxon>
        <taxon>Desulfolunaceae</taxon>
        <taxon>Desulfoluna</taxon>
    </lineage>
</organism>
<name>A0A4V6IL60_9BACT</name>
<protein>
    <submittedName>
        <fullName evidence="7">Slc26a/sulp transporter</fullName>
    </submittedName>
</protein>
<proteinExistence type="predicted"/>
<dbReference type="Gene3D" id="3.30.750.24">
    <property type="entry name" value="STAS domain"/>
    <property type="match status" value="1"/>
</dbReference>
<dbReference type="EMBL" id="CAADHO010000002">
    <property type="protein sequence ID" value="VFQ43898.1"/>
    <property type="molecule type" value="Genomic_DNA"/>
</dbReference>
<dbReference type="CDD" id="cd07042">
    <property type="entry name" value="STAS_SulP_like_sulfate_transporter"/>
    <property type="match status" value="1"/>
</dbReference>
<dbReference type="InterPro" id="IPR001902">
    <property type="entry name" value="SLC26A/SulP_fam"/>
</dbReference>
<evidence type="ECO:0000256" key="3">
    <source>
        <dbReference type="ARBA" id="ARBA00022989"/>
    </source>
</evidence>
<dbReference type="SUPFAM" id="SSF52091">
    <property type="entry name" value="SpoIIaa-like"/>
    <property type="match status" value="1"/>
</dbReference>
<feature type="transmembrane region" description="Helical" evidence="5">
    <location>
        <begin position="131"/>
        <end position="154"/>
    </location>
</feature>
<evidence type="ECO:0000259" key="6">
    <source>
        <dbReference type="PROSITE" id="PS50801"/>
    </source>
</evidence>
<accession>A0A4V6IL60</accession>
<feature type="transmembrane region" description="Helical" evidence="5">
    <location>
        <begin position="254"/>
        <end position="274"/>
    </location>
</feature>
<feature type="domain" description="STAS" evidence="6">
    <location>
        <begin position="442"/>
        <end position="543"/>
    </location>
</feature>
<evidence type="ECO:0000313" key="7">
    <source>
        <dbReference type="EMBL" id="VFQ43898.1"/>
    </source>
</evidence>
<dbReference type="RefSeq" id="WP_180138412.1">
    <property type="nucleotide sequence ID" value="NZ_CAADHO010000002.1"/>
</dbReference>
<sequence length="570" mass="61361">MFSLFVPESVRAFKEGISKKILVSDVMAGVIVGIVALPLAIAFAIASGVKPEQGIFTAVVAGFIISCFGGSRVQIGGPTGAFIIVVFDIVAQYGYEGLAVATMMAGVMLLIMGFSKLGATIRFIPYPMTVGFTSGIALIIFTTQIPDFFGLTLANTPGDFIGKIGAYIAGMDTLNTQALAVGAVTLAILLFWPKVTRKVPGSVVAIIATTVITALLGLDVETIGSRFGSVPSCLPSPSIPKVNWEMIKQLSSPAFTIAMLAAIESLLSAVVADGMIGKRHNANMELVAQGLANFVVPLFGGIPATGAIARTATNIKSGGTTPVAGMVHAVTLLLILLFFGKWAVLIPMATLSAILMMVAYHMSEWRFFVKLLKSPPSDIAVMLVTFGLTVFVDLTVAIEVGVVMASLLFMNRMANLTRIKRRTDDFENDPHALACRKVPRRVEIFEINGPFFFGAANRFKDTLRVVREKPQVLILRCRHILMMDATALRALEEMVDEAQREKTLLILSGVHAQPLICLEQSGLYYKIGEDNVYTNIDDALNGARRFLGLEEIPRPVPFVPTVSREIETRG</sequence>
<feature type="transmembrane region" description="Helical" evidence="5">
    <location>
        <begin position="321"/>
        <end position="339"/>
    </location>
</feature>
<keyword evidence="8" id="KW-1185">Reference proteome</keyword>
<feature type="transmembrane region" description="Helical" evidence="5">
    <location>
        <begin position="344"/>
        <end position="363"/>
    </location>
</feature>
<keyword evidence="4 5" id="KW-0472">Membrane</keyword>
<evidence type="ECO:0000256" key="4">
    <source>
        <dbReference type="ARBA" id="ARBA00023136"/>
    </source>
</evidence>
<evidence type="ECO:0000256" key="2">
    <source>
        <dbReference type="ARBA" id="ARBA00022692"/>
    </source>
</evidence>
<keyword evidence="2 5" id="KW-0812">Transmembrane</keyword>
<feature type="transmembrane region" description="Helical" evidence="5">
    <location>
        <begin position="174"/>
        <end position="192"/>
    </location>
</feature>
<evidence type="ECO:0000313" key="8">
    <source>
        <dbReference type="Proteomes" id="UP000507962"/>
    </source>
</evidence>
<dbReference type="Pfam" id="PF00916">
    <property type="entry name" value="Sulfate_transp"/>
    <property type="match status" value="1"/>
</dbReference>
<feature type="transmembrane region" description="Helical" evidence="5">
    <location>
        <begin position="383"/>
        <end position="410"/>
    </location>
</feature>
<gene>
    <name evidence="7" type="ORF">MSL71_15410</name>
</gene>
<evidence type="ECO:0000256" key="1">
    <source>
        <dbReference type="ARBA" id="ARBA00004141"/>
    </source>
</evidence>
<reference evidence="7 8" key="1">
    <citation type="submission" date="2019-03" db="EMBL/GenBank/DDBJ databases">
        <authorList>
            <person name="Nijsse B."/>
        </authorList>
    </citation>
    <scope>NUCLEOTIDE SEQUENCE [LARGE SCALE GENOMIC DNA]</scope>
    <source>
        <strain evidence="7">Desulfoluna butyratoxydans MSL71</strain>
    </source>
</reference>
<dbReference type="Pfam" id="PF01740">
    <property type="entry name" value="STAS"/>
    <property type="match status" value="1"/>
</dbReference>
<dbReference type="GO" id="GO:0016020">
    <property type="term" value="C:membrane"/>
    <property type="evidence" value="ECO:0007669"/>
    <property type="project" value="UniProtKB-SubCell"/>
</dbReference>
<dbReference type="NCBIfam" id="TIGR00815">
    <property type="entry name" value="sulP"/>
    <property type="match status" value="1"/>
</dbReference>
<feature type="transmembrane region" description="Helical" evidence="5">
    <location>
        <begin position="21"/>
        <end position="47"/>
    </location>
</feature>
<dbReference type="AlphaFoldDB" id="A0A4V6IL60"/>
<dbReference type="InterPro" id="IPR011547">
    <property type="entry name" value="SLC26A/SulP_dom"/>
</dbReference>
<evidence type="ECO:0000256" key="5">
    <source>
        <dbReference type="SAM" id="Phobius"/>
    </source>
</evidence>
<dbReference type="Proteomes" id="UP000507962">
    <property type="component" value="Unassembled WGS sequence"/>
</dbReference>
<dbReference type="PROSITE" id="PS50801">
    <property type="entry name" value="STAS"/>
    <property type="match status" value="1"/>
</dbReference>
<feature type="transmembrane region" description="Helical" evidence="5">
    <location>
        <begin position="199"/>
        <end position="218"/>
    </location>
</feature>